<dbReference type="GO" id="GO:0006508">
    <property type="term" value="P:proteolysis"/>
    <property type="evidence" value="ECO:0007669"/>
    <property type="project" value="UniProtKB-KW"/>
</dbReference>
<keyword evidence="3" id="KW-0378">Hydrolase</keyword>
<keyword evidence="4" id="KW-1185">Reference proteome</keyword>
<dbReference type="GO" id="GO:0046872">
    <property type="term" value="F:metal ion binding"/>
    <property type="evidence" value="ECO:0007669"/>
    <property type="project" value="UniProtKB-KW"/>
</dbReference>
<dbReference type="AlphaFoldDB" id="A0A1G6C142"/>
<sequence>MEYLNQYKQRNEQAFERYELIKERIIQIKDERHATASDFFAFNAAFIERILELYEEIETGKYFDKSIEELEKDNHELYEDILPENYERSYANPTYAVSKFGAQMGSLLSFLQAQLRCMISYAFERKKAYLTIYAELFVEIYNLFEEQEVDLKEVRMSIYWFFHDYIEWFVTDAVVSNIDARQDFFTEIIMTKDLKDLSYLYYYGSYISENERQMAAYMNTLSQDEIQQMADTFTEGYRIGFEVTGKDLSKKKTTMIYYPIGFERMVKKAVDNLEKLNLKPTVFRERISSHEGIRISKNGCYSSSPNPQYDYDHQFDMGLYFDKSFAKRRLEVMKTAYENHKELAEKMAGPAVIEVFGEEPFTPKETPQRITFSKEQLDEHVTYQSAASQLVNQYIIGSERSYTIIAFPIPKIGKDFDKIFKETIKINTLDYETYLTIQQKMIDVLNQAKEVQITGKDANETSLTVAIYPLEDCEKQTAFENCVADVNIPVGEVFTSPVLKGTNGILHVSEVFLNGLRYENLKVNFEDGMTTSLDCDNFEDEQVNQKFLKENLLFGHEALPMGEFAIGTNTIAYQMGKKFGIFDRLPILIAEKTGPHFAIGDTCYSYAEDIRVYNADGKEIVAKENEVSARRKQDPCAAYFNCHTDITIPFDELESITVIRRDGTKEDIIRDGLFVVPGTELLNEPLGG</sequence>
<evidence type="ECO:0000313" key="4">
    <source>
        <dbReference type="Proteomes" id="UP000199228"/>
    </source>
</evidence>
<dbReference type="InterPro" id="IPR052170">
    <property type="entry name" value="M29_Exopeptidase"/>
</dbReference>
<dbReference type="InterPro" id="IPR000787">
    <property type="entry name" value="Peptidase_M29"/>
</dbReference>
<dbReference type="PANTHER" id="PTHR34448">
    <property type="entry name" value="AMINOPEPTIDASE"/>
    <property type="match status" value="1"/>
</dbReference>
<proteinExistence type="predicted"/>
<keyword evidence="2" id="KW-0175">Coiled coil</keyword>
<keyword evidence="3" id="KW-0482">Metalloprotease</keyword>
<accession>A0A1G6C142</accession>
<dbReference type="OrthoDB" id="9803993at2"/>
<keyword evidence="3" id="KW-0645">Protease</keyword>
<gene>
    <name evidence="3" type="ORF">SAMN02910417_01963</name>
</gene>
<evidence type="ECO:0000256" key="2">
    <source>
        <dbReference type="SAM" id="Coils"/>
    </source>
</evidence>
<dbReference type="Pfam" id="PF02073">
    <property type="entry name" value="Peptidase_M29"/>
    <property type="match status" value="1"/>
</dbReference>
<dbReference type="GO" id="GO:0004177">
    <property type="term" value="F:aminopeptidase activity"/>
    <property type="evidence" value="ECO:0007669"/>
    <property type="project" value="InterPro"/>
</dbReference>
<dbReference type="GO" id="GO:0008237">
    <property type="term" value="F:metallopeptidase activity"/>
    <property type="evidence" value="ECO:0007669"/>
    <property type="project" value="UniProtKB-KW"/>
</dbReference>
<dbReference type="Proteomes" id="UP000199228">
    <property type="component" value="Unassembled WGS sequence"/>
</dbReference>
<dbReference type="RefSeq" id="WP_090174182.1">
    <property type="nucleotide sequence ID" value="NZ_FMXR01000014.1"/>
</dbReference>
<evidence type="ECO:0000256" key="1">
    <source>
        <dbReference type="ARBA" id="ARBA00022723"/>
    </source>
</evidence>
<dbReference type="STRING" id="1732.SAMN02910417_01963"/>
<feature type="coiled-coil region" evidence="2">
    <location>
        <begin position="4"/>
        <end position="31"/>
    </location>
</feature>
<organism evidence="3 4">
    <name type="scientific">Eubacterium oxidoreducens</name>
    <dbReference type="NCBI Taxonomy" id="1732"/>
    <lineage>
        <taxon>Bacteria</taxon>
        <taxon>Bacillati</taxon>
        <taxon>Bacillota</taxon>
        <taxon>Clostridia</taxon>
        <taxon>Eubacteriales</taxon>
        <taxon>Eubacteriaceae</taxon>
        <taxon>Eubacterium</taxon>
    </lineage>
</organism>
<dbReference type="PANTHER" id="PTHR34448:SF3">
    <property type="entry name" value="AMINOPEPTIDASE AMPS"/>
    <property type="match status" value="1"/>
</dbReference>
<protein>
    <submittedName>
        <fullName evidence="3">Thermophilic metalloprotease (M29)</fullName>
    </submittedName>
</protein>
<dbReference type="SUPFAM" id="SSF144052">
    <property type="entry name" value="Thermophilic metalloprotease-like"/>
    <property type="match status" value="1"/>
</dbReference>
<name>A0A1G6C142_EUBOX</name>
<keyword evidence="1" id="KW-0479">Metal-binding</keyword>
<reference evidence="3 4" key="1">
    <citation type="submission" date="2016-10" db="EMBL/GenBank/DDBJ databases">
        <authorList>
            <person name="de Groot N.N."/>
        </authorList>
    </citation>
    <scope>NUCLEOTIDE SEQUENCE [LARGE SCALE GENOMIC DNA]</scope>
    <source>
        <strain evidence="3 4">DSM 3217</strain>
    </source>
</reference>
<dbReference type="EMBL" id="FMXR01000014">
    <property type="protein sequence ID" value="SDB26603.1"/>
    <property type="molecule type" value="Genomic_DNA"/>
</dbReference>
<evidence type="ECO:0000313" key="3">
    <source>
        <dbReference type="EMBL" id="SDB26603.1"/>
    </source>
</evidence>